<reference evidence="3 4" key="1">
    <citation type="journal article" date="2012" name="J. Bacteriol.">
        <title>Genome sequence of the cycloprodigiosin-producing bacterial strain Pseudoalteromonas rubra ATCC 29570(T).</title>
        <authorList>
            <person name="Xie B.B."/>
            <person name="Shu Y.L."/>
            <person name="Qin Q.L."/>
            <person name="Rong J.C."/>
            <person name="Zhang X.Y."/>
            <person name="Chen X.L."/>
            <person name="Zhou B.C."/>
            <person name="Zhang Y.Z."/>
        </authorList>
    </citation>
    <scope>NUCLEOTIDE SEQUENCE [LARGE SCALE GENOMIC DNA]</scope>
    <source>
        <strain evidence="3 4">DSM 6842</strain>
    </source>
</reference>
<evidence type="ECO:0000256" key="1">
    <source>
        <dbReference type="SAM" id="Phobius"/>
    </source>
</evidence>
<dbReference type="InterPro" id="IPR001387">
    <property type="entry name" value="Cro/C1-type_HTH"/>
</dbReference>
<keyword evidence="1" id="KW-0812">Transmembrane</keyword>
<dbReference type="SUPFAM" id="SSF47413">
    <property type="entry name" value="lambda repressor-like DNA-binding domains"/>
    <property type="match status" value="1"/>
</dbReference>
<dbReference type="GO" id="GO:0003677">
    <property type="term" value="F:DNA binding"/>
    <property type="evidence" value="ECO:0007669"/>
    <property type="project" value="InterPro"/>
</dbReference>
<dbReference type="PROSITE" id="PS50943">
    <property type="entry name" value="HTH_CROC1"/>
    <property type="match status" value="1"/>
</dbReference>
<organism evidence="3 4">
    <name type="scientific">Pseudoalteromonas rubra</name>
    <dbReference type="NCBI Taxonomy" id="43658"/>
    <lineage>
        <taxon>Bacteria</taxon>
        <taxon>Pseudomonadati</taxon>
        <taxon>Pseudomonadota</taxon>
        <taxon>Gammaproteobacteria</taxon>
        <taxon>Alteromonadales</taxon>
        <taxon>Pseudoalteromonadaceae</taxon>
        <taxon>Pseudoalteromonas</taxon>
    </lineage>
</organism>
<name>A0A8T0C2G8_9GAMM</name>
<dbReference type="AlphaFoldDB" id="A0A8T0C2G8"/>
<accession>A0A8T0C2G8</accession>
<keyword evidence="1" id="KW-1133">Transmembrane helix</keyword>
<dbReference type="EMBL" id="AHCD03000043">
    <property type="protein sequence ID" value="KAF7783548.1"/>
    <property type="molecule type" value="Genomic_DNA"/>
</dbReference>
<proteinExistence type="predicted"/>
<sequence length="109" mass="12039">MEMKLDKAKLKQLRASKAWSQSHLAEASGISLRTIQRIEKSGVASPESIKSICATFDIQISDLSVGEAYQKEVEPTFAGVVKYKISNMDKKLTLISFSLAFLIAFILTV</sequence>
<dbReference type="GeneID" id="61359688"/>
<evidence type="ECO:0000313" key="4">
    <source>
        <dbReference type="Proteomes" id="UP000016480"/>
    </source>
</evidence>
<dbReference type="Gene3D" id="1.10.260.40">
    <property type="entry name" value="lambda repressor-like DNA-binding domains"/>
    <property type="match status" value="1"/>
</dbReference>
<keyword evidence="1" id="KW-0472">Membrane</keyword>
<dbReference type="RefSeq" id="WP_010385299.1">
    <property type="nucleotide sequence ID" value="NZ_AHCD03000043.1"/>
</dbReference>
<comment type="caution">
    <text evidence="3">The sequence shown here is derived from an EMBL/GenBank/DDBJ whole genome shotgun (WGS) entry which is preliminary data.</text>
</comment>
<gene>
    <name evidence="3" type="ORF">PRUB_a3342</name>
</gene>
<protein>
    <recommendedName>
        <fullName evidence="2">HTH cro/C1-type domain-containing protein</fullName>
    </recommendedName>
</protein>
<dbReference type="InterPro" id="IPR010982">
    <property type="entry name" value="Lambda_DNA-bd_dom_sf"/>
</dbReference>
<dbReference type="CDD" id="cd00093">
    <property type="entry name" value="HTH_XRE"/>
    <property type="match status" value="1"/>
</dbReference>
<dbReference type="SMART" id="SM00530">
    <property type="entry name" value="HTH_XRE"/>
    <property type="match status" value="1"/>
</dbReference>
<dbReference type="Pfam" id="PF01381">
    <property type="entry name" value="HTH_3"/>
    <property type="match status" value="1"/>
</dbReference>
<dbReference type="Proteomes" id="UP000016480">
    <property type="component" value="Unassembled WGS sequence"/>
</dbReference>
<feature type="transmembrane region" description="Helical" evidence="1">
    <location>
        <begin position="92"/>
        <end position="108"/>
    </location>
</feature>
<evidence type="ECO:0000313" key="3">
    <source>
        <dbReference type="EMBL" id="KAF7783548.1"/>
    </source>
</evidence>
<feature type="domain" description="HTH cro/C1-type" evidence="2">
    <location>
        <begin position="10"/>
        <end position="63"/>
    </location>
</feature>
<evidence type="ECO:0000259" key="2">
    <source>
        <dbReference type="PROSITE" id="PS50943"/>
    </source>
</evidence>